<dbReference type="EMBL" id="JACSRA010000003">
    <property type="protein sequence ID" value="MBD7910191.1"/>
    <property type="molecule type" value="Genomic_DNA"/>
</dbReference>
<evidence type="ECO:0000259" key="3">
    <source>
        <dbReference type="Pfam" id="PF00963"/>
    </source>
</evidence>
<feature type="transmembrane region" description="Helical" evidence="2">
    <location>
        <begin position="264"/>
        <end position="285"/>
    </location>
</feature>
<protein>
    <recommendedName>
        <fullName evidence="3">Cohesin domain-containing protein</fullName>
    </recommendedName>
</protein>
<sequence length="290" mass="31863">MKKSRSRFKPAIITLIFTFILTITLPYNRIVRAEEDPNAAIIKATTNVDGDGQVKSGSDIEITVNLDNLTNFYAGSVEYTYDNTLLQVSSIEVSPKIKEHNPFEAYNDVARQGNKARYGFTFMSADEQGISGQSNFVTIKAKALKDGQLTVGKQDFQYQLVSKVDGNVKEMSSTYFKNKENTWSVTKKTSSDGKKTEEKVELVASNQSNNNNSETNKDGQTANNNASENKDGQNQENGALEQPSDEAPEAIESESKDDKGGNTLTYVGLALGCMVVAAGVSFVVYKKRKK</sequence>
<keyword evidence="2" id="KW-0812">Transmembrane</keyword>
<dbReference type="Gene3D" id="2.60.40.680">
    <property type="match status" value="1"/>
</dbReference>
<dbReference type="RefSeq" id="WP_191767616.1">
    <property type="nucleotide sequence ID" value="NZ_JACSRA010000003.1"/>
</dbReference>
<dbReference type="CDD" id="cd08547">
    <property type="entry name" value="Type_II_cohesin"/>
    <property type="match status" value="1"/>
</dbReference>
<feature type="domain" description="Cohesin" evidence="3">
    <location>
        <begin position="47"/>
        <end position="175"/>
    </location>
</feature>
<evidence type="ECO:0000256" key="2">
    <source>
        <dbReference type="SAM" id="Phobius"/>
    </source>
</evidence>
<proteinExistence type="predicted"/>
<evidence type="ECO:0000313" key="5">
    <source>
        <dbReference type="Proteomes" id="UP000627781"/>
    </source>
</evidence>
<feature type="compositionally biased region" description="Acidic residues" evidence="1">
    <location>
        <begin position="243"/>
        <end position="252"/>
    </location>
</feature>
<reference evidence="4 5" key="1">
    <citation type="submission" date="2020-08" db="EMBL/GenBank/DDBJ databases">
        <title>A Genomic Blueprint of the Chicken Gut Microbiome.</title>
        <authorList>
            <person name="Gilroy R."/>
            <person name="Ravi A."/>
            <person name="Getino M."/>
            <person name="Pursley I."/>
            <person name="Horton D.L."/>
            <person name="Alikhan N.-F."/>
            <person name="Baker D."/>
            <person name="Gharbi K."/>
            <person name="Hall N."/>
            <person name="Watson M."/>
            <person name="Adriaenssens E.M."/>
            <person name="Foster-Nyarko E."/>
            <person name="Jarju S."/>
            <person name="Secka A."/>
            <person name="Antonio M."/>
            <person name="Oren A."/>
            <person name="Chaudhuri R."/>
            <person name="La Ragione R.M."/>
            <person name="Hildebrand F."/>
            <person name="Pallen M.J."/>
        </authorList>
    </citation>
    <scope>NUCLEOTIDE SEQUENCE [LARGE SCALE GENOMIC DNA]</scope>
    <source>
        <strain evidence="4 5">Sa3CVN1</strain>
    </source>
</reference>
<dbReference type="InterPro" id="IPR008965">
    <property type="entry name" value="CBM2/CBM3_carb-bd_dom_sf"/>
</dbReference>
<keyword evidence="2" id="KW-1133">Transmembrane helix</keyword>
<evidence type="ECO:0000256" key="1">
    <source>
        <dbReference type="SAM" id="MobiDB-lite"/>
    </source>
</evidence>
<feature type="compositionally biased region" description="Polar residues" evidence="1">
    <location>
        <begin position="218"/>
        <end position="227"/>
    </location>
</feature>
<accession>A0ABR8PPT3</accession>
<keyword evidence="5" id="KW-1185">Reference proteome</keyword>
<dbReference type="Proteomes" id="UP000627781">
    <property type="component" value="Unassembled WGS sequence"/>
</dbReference>
<dbReference type="SUPFAM" id="SSF49384">
    <property type="entry name" value="Carbohydrate-binding domain"/>
    <property type="match status" value="1"/>
</dbReference>
<name>A0ABR8PPT3_9CLOT</name>
<feature type="compositionally biased region" description="Basic and acidic residues" evidence="1">
    <location>
        <begin position="189"/>
        <end position="201"/>
    </location>
</feature>
<comment type="caution">
    <text evidence="4">The sequence shown here is derived from an EMBL/GenBank/DDBJ whole genome shotgun (WGS) entry which is preliminary data.</text>
</comment>
<organism evidence="4 5">
    <name type="scientific">Clostridium cibarium</name>
    <dbReference type="NCBI Taxonomy" id="2762247"/>
    <lineage>
        <taxon>Bacteria</taxon>
        <taxon>Bacillati</taxon>
        <taxon>Bacillota</taxon>
        <taxon>Clostridia</taxon>
        <taxon>Eubacteriales</taxon>
        <taxon>Clostridiaceae</taxon>
        <taxon>Clostridium</taxon>
    </lineage>
</organism>
<dbReference type="Pfam" id="PF00963">
    <property type="entry name" value="Cohesin"/>
    <property type="match status" value="1"/>
</dbReference>
<dbReference type="InterPro" id="IPR002102">
    <property type="entry name" value="Cohesin_dom"/>
</dbReference>
<gene>
    <name evidence="4" type="ORF">H9661_02370</name>
</gene>
<evidence type="ECO:0000313" key="4">
    <source>
        <dbReference type="EMBL" id="MBD7910191.1"/>
    </source>
</evidence>
<feature type="region of interest" description="Disordered" evidence="1">
    <location>
        <begin position="182"/>
        <end position="261"/>
    </location>
</feature>
<keyword evidence="2" id="KW-0472">Membrane</keyword>